<evidence type="ECO:0000256" key="6">
    <source>
        <dbReference type="ARBA" id="ARBA00022692"/>
    </source>
</evidence>
<dbReference type="Pfam" id="PF01292">
    <property type="entry name" value="Ni_hydr_CYTB"/>
    <property type="match status" value="1"/>
</dbReference>
<evidence type="ECO:0000256" key="9">
    <source>
        <dbReference type="ARBA" id="ARBA00022989"/>
    </source>
</evidence>
<proteinExistence type="inferred from homology"/>
<keyword evidence="16" id="KW-1185">Reference proteome</keyword>
<comment type="cofactor">
    <cofactor evidence="1">
        <name>heme b</name>
        <dbReference type="ChEBI" id="CHEBI:60344"/>
    </cofactor>
</comment>
<evidence type="ECO:0000259" key="14">
    <source>
        <dbReference type="Pfam" id="PF01292"/>
    </source>
</evidence>
<keyword evidence="5" id="KW-0349">Heme</keyword>
<dbReference type="InterPro" id="IPR016174">
    <property type="entry name" value="Di-haem_cyt_TM"/>
</dbReference>
<dbReference type="GO" id="GO:0005886">
    <property type="term" value="C:plasma membrane"/>
    <property type="evidence" value="ECO:0007669"/>
    <property type="project" value="UniProtKB-SubCell"/>
</dbReference>
<dbReference type="InterPro" id="IPR052168">
    <property type="entry name" value="Cytochrome_b561_oxidase"/>
</dbReference>
<keyword evidence="3" id="KW-0813">Transport</keyword>
<evidence type="ECO:0000256" key="4">
    <source>
        <dbReference type="ARBA" id="ARBA00022475"/>
    </source>
</evidence>
<keyword evidence="11 13" id="KW-0472">Membrane</keyword>
<dbReference type="Proteomes" id="UP000298714">
    <property type="component" value="Chromosome"/>
</dbReference>
<evidence type="ECO:0000256" key="13">
    <source>
        <dbReference type="SAM" id="Phobius"/>
    </source>
</evidence>
<accession>A0A4D7CBK2</accession>
<comment type="subcellular location">
    <subcellularLocation>
        <location evidence="2">Cell membrane</location>
        <topology evidence="2">Multi-pass membrane protein</topology>
    </subcellularLocation>
</comment>
<evidence type="ECO:0000256" key="11">
    <source>
        <dbReference type="ARBA" id="ARBA00023136"/>
    </source>
</evidence>
<evidence type="ECO:0000256" key="2">
    <source>
        <dbReference type="ARBA" id="ARBA00004651"/>
    </source>
</evidence>
<keyword evidence="4" id="KW-1003">Cell membrane</keyword>
<dbReference type="EMBL" id="CP039704">
    <property type="protein sequence ID" value="QCI78712.1"/>
    <property type="molecule type" value="Genomic_DNA"/>
</dbReference>
<evidence type="ECO:0000256" key="1">
    <source>
        <dbReference type="ARBA" id="ARBA00001970"/>
    </source>
</evidence>
<keyword evidence="6 13" id="KW-0812">Transmembrane</keyword>
<dbReference type="PANTHER" id="PTHR30529:SF1">
    <property type="entry name" value="CYTOCHROME B561 HOMOLOG 2"/>
    <property type="match status" value="1"/>
</dbReference>
<dbReference type="InterPro" id="IPR011577">
    <property type="entry name" value="Cyt_b561_bac/Ni-Hgenase"/>
</dbReference>
<evidence type="ECO:0000256" key="8">
    <source>
        <dbReference type="ARBA" id="ARBA00022982"/>
    </source>
</evidence>
<evidence type="ECO:0000313" key="15">
    <source>
        <dbReference type="EMBL" id="QCI78712.1"/>
    </source>
</evidence>
<evidence type="ECO:0000256" key="3">
    <source>
        <dbReference type="ARBA" id="ARBA00022448"/>
    </source>
</evidence>
<comment type="similarity">
    <text evidence="12">Belongs to the cytochrome b561 family.</text>
</comment>
<reference evidence="16" key="1">
    <citation type="submission" date="2019-04" db="EMBL/GenBank/DDBJ databases">
        <title>Complete genome sequence of Sphingomonas sp. W1-2-3.</title>
        <authorList>
            <person name="Im W.T."/>
        </authorList>
    </citation>
    <scope>NUCLEOTIDE SEQUENCE [LARGE SCALE GENOMIC DNA]</scope>
    <source>
        <strain evidence="16">W1-2-3</strain>
    </source>
</reference>
<evidence type="ECO:0000256" key="10">
    <source>
        <dbReference type="ARBA" id="ARBA00023004"/>
    </source>
</evidence>
<dbReference type="GO" id="GO:0046872">
    <property type="term" value="F:metal ion binding"/>
    <property type="evidence" value="ECO:0007669"/>
    <property type="project" value="UniProtKB-KW"/>
</dbReference>
<feature type="transmembrane region" description="Helical" evidence="13">
    <location>
        <begin position="154"/>
        <end position="171"/>
    </location>
</feature>
<feature type="transmembrane region" description="Helical" evidence="13">
    <location>
        <begin position="51"/>
        <end position="69"/>
    </location>
</feature>
<sequence length="192" mass="21090">MTPQTRYTQVAIILHWLIALGVIGLIVAGKWMAGAINQPETQALAYDVFQLHKSVGITVLLLTILRLAWRLGHRPPPLPDAMPGWQKAAATGAHWLFYLLLIGIPLSGWALVSASPLGLPTLLYGVVEWPHIAALTHVADRQATAHQLEEVHELLGNAMLLLVLLHVAAALKHQYLDRDNLLARMLPFLARG</sequence>
<evidence type="ECO:0000256" key="12">
    <source>
        <dbReference type="ARBA" id="ARBA00037975"/>
    </source>
</evidence>
<keyword evidence="9 13" id="KW-1133">Transmembrane helix</keyword>
<dbReference type="GO" id="GO:0020037">
    <property type="term" value="F:heme binding"/>
    <property type="evidence" value="ECO:0007669"/>
    <property type="project" value="TreeGrafter"/>
</dbReference>
<keyword evidence="7" id="KW-0479">Metal-binding</keyword>
<feature type="domain" description="Cytochrome b561 bacterial/Ni-hydrogenase" evidence="14">
    <location>
        <begin position="6"/>
        <end position="187"/>
    </location>
</feature>
<organism evidence="15 16">
    <name type="scientific">Hankyongella ginsenosidimutans</name>
    <dbReference type="NCBI Taxonomy" id="1763828"/>
    <lineage>
        <taxon>Bacteria</taxon>
        <taxon>Pseudomonadati</taxon>
        <taxon>Pseudomonadota</taxon>
        <taxon>Alphaproteobacteria</taxon>
        <taxon>Sphingomonadales</taxon>
        <taxon>Sphingomonadaceae</taxon>
        <taxon>Hankyongella</taxon>
    </lineage>
</organism>
<dbReference type="RefSeq" id="WP_222873475.1">
    <property type="nucleotide sequence ID" value="NZ_CP039704.1"/>
</dbReference>
<gene>
    <name evidence="15" type="ORF">E6W36_00905</name>
</gene>
<feature type="transmembrane region" description="Helical" evidence="13">
    <location>
        <begin position="90"/>
        <end position="112"/>
    </location>
</feature>
<dbReference type="GO" id="GO:0009055">
    <property type="term" value="F:electron transfer activity"/>
    <property type="evidence" value="ECO:0007669"/>
    <property type="project" value="InterPro"/>
</dbReference>
<evidence type="ECO:0000313" key="16">
    <source>
        <dbReference type="Proteomes" id="UP000298714"/>
    </source>
</evidence>
<dbReference type="Gene3D" id="1.20.950.20">
    <property type="entry name" value="Transmembrane di-heme cytochromes, Chain C"/>
    <property type="match status" value="1"/>
</dbReference>
<dbReference type="AlphaFoldDB" id="A0A4D7CBK2"/>
<dbReference type="SUPFAM" id="SSF81342">
    <property type="entry name" value="Transmembrane di-heme cytochromes"/>
    <property type="match status" value="1"/>
</dbReference>
<evidence type="ECO:0000256" key="7">
    <source>
        <dbReference type="ARBA" id="ARBA00022723"/>
    </source>
</evidence>
<keyword evidence="8" id="KW-0249">Electron transport</keyword>
<dbReference type="PANTHER" id="PTHR30529">
    <property type="entry name" value="CYTOCHROME B561"/>
    <property type="match status" value="1"/>
</dbReference>
<feature type="transmembrane region" description="Helical" evidence="13">
    <location>
        <begin position="12"/>
        <end position="31"/>
    </location>
</feature>
<name>A0A4D7CBK2_9SPHN</name>
<evidence type="ECO:0000256" key="5">
    <source>
        <dbReference type="ARBA" id="ARBA00022617"/>
    </source>
</evidence>
<dbReference type="KEGG" id="hgn:E6W36_00905"/>
<dbReference type="GO" id="GO:0022904">
    <property type="term" value="P:respiratory electron transport chain"/>
    <property type="evidence" value="ECO:0007669"/>
    <property type="project" value="InterPro"/>
</dbReference>
<protein>
    <submittedName>
        <fullName evidence="15">Cytochrome b</fullName>
    </submittedName>
</protein>
<keyword evidence="10" id="KW-0408">Iron</keyword>